<dbReference type="PANTHER" id="PTHR42695:SF5">
    <property type="entry name" value="GLUTAMINE AMIDOTRANSFERASE YLR126C-RELATED"/>
    <property type="match status" value="1"/>
</dbReference>
<dbReference type="Gene3D" id="3.40.50.880">
    <property type="match status" value="1"/>
</dbReference>
<name>A0A1F7V8J1_9BACT</name>
<dbReference type="SUPFAM" id="SSF52317">
    <property type="entry name" value="Class I glutamine amidotransferase-like"/>
    <property type="match status" value="1"/>
</dbReference>
<dbReference type="Pfam" id="PF00117">
    <property type="entry name" value="GATase"/>
    <property type="match status" value="1"/>
</dbReference>
<dbReference type="CDD" id="cd01741">
    <property type="entry name" value="GATase1_1"/>
    <property type="match status" value="1"/>
</dbReference>
<gene>
    <name evidence="2" type="ORF">A3I41_05350</name>
</gene>
<dbReference type="AlphaFoldDB" id="A0A1F7V8J1"/>
<organism evidence="2 3">
    <name type="scientific">Candidatus Uhrbacteria bacterium RIFCSPLOWO2_02_FULL_48_18</name>
    <dbReference type="NCBI Taxonomy" id="1802408"/>
    <lineage>
        <taxon>Bacteria</taxon>
        <taxon>Candidatus Uhriibacteriota</taxon>
    </lineage>
</organism>
<dbReference type="GO" id="GO:0005829">
    <property type="term" value="C:cytosol"/>
    <property type="evidence" value="ECO:0007669"/>
    <property type="project" value="TreeGrafter"/>
</dbReference>
<dbReference type="InterPro" id="IPR044992">
    <property type="entry name" value="ChyE-like"/>
</dbReference>
<dbReference type="PANTHER" id="PTHR42695">
    <property type="entry name" value="GLUTAMINE AMIDOTRANSFERASE YLR126C-RELATED"/>
    <property type="match status" value="1"/>
</dbReference>
<evidence type="ECO:0000313" key="2">
    <source>
        <dbReference type="EMBL" id="OGL86725.1"/>
    </source>
</evidence>
<dbReference type="NCBIfam" id="NF005743">
    <property type="entry name" value="PRK07567.1"/>
    <property type="match status" value="1"/>
</dbReference>
<evidence type="ECO:0000313" key="3">
    <source>
        <dbReference type="Proteomes" id="UP000176593"/>
    </source>
</evidence>
<dbReference type="InterPro" id="IPR029062">
    <property type="entry name" value="Class_I_gatase-like"/>
</dbReference>
<dbReference type="Proteomes" id="UP000176593">
    <property type="component" value="Unassembled WGS sequence"/>
</dbReference>
<proteinExistence type="predicted"/>
<protein>
    <recommendedName>
        <fullName evidence="1">Glutamine amidotransferase domain-containing protein</fullName>
    </recommendedName>
</protein>
<evidence type="ECO:0000259" key="1">
    <source>
        <dbReference type="Pfam" id="PF00117"/>
    </source>
</evidence>
<dbReference type="InterPro" id="IPR017926">
    <property type="entry name" value="GATASE"/>
</dbReference>
<reference evidence="2 3" key="1">
    <citation type="journal article" date="2016" name="Nat. Commun.">
        <title>Thousands of microbial genomes shed light on interconnected biogeochemical processes in an aquifer system.</title>
        <authorList>
            <person name="Anantharaman K."/>
            <person name="Brown C.T."/>
            <person name="Hug L.A."/>
            <person name="Sharon I."/>
            <person name="Castelle C.J."/>
            <person name="Probst A.J."/>
            <person name="Thomas B.C."/>
            <person name="Singh A."/>
            <person name="Wilkins M.J."/>
            <person name="Karaoz U."/>
            <person name="Brodie E.L."/>
            <person name="Williams K.H."/>
            <person name="Hubbard S.S."/>
            <person name="Banfield J.F."/>
        </authorList>
    </citation>
    <scope>NUCLEOTIDE SEQUENCE [LARGE SCALE GENOMIC DNA]</scope>
</reference>
<dbReference type="EMBL" id="MGEQ01000007">
    <property type="protein sequence ID" value="OGL86725.1"/>
    <property type="molecule type" value="Genomic_DNA"/>
</dbReference>
<sequence length="243" mass="27595">MKPILLLQIRPEDAASDGEYEAILKFGELSADDVHRVRVEQVGVPEVNFEDYSAVMIGGGPWNPGDPDEKKTEVQKQAEEKFMPLMREVVEKDFPCFAICYGLEILTKALDVEITHDFHEKPGAVDLFVTEEGTYDPLLAGLPRKFRGFVGHKEAAARVPEGGTLLASSKDCPPHLFRMGQNVYASQFHPELDVEGMCVRIEIYKHLGYFPLDQAEQVKDEVRRENITVPMEILKRFVKRYKQ</sequence>
<comment type="caution">
    <text evidence="2">The sequence shown here is derived from an EMBL/GenBank/DDBJ whole genome shotgun (WGS) entry which is preliminary data.</text>
</comment>
<dbReference type="PROSITE" id="PS51273">
    <property type="entry name" value="GATASE_TYPE_1"/>
    <property type="match status" value="1"/>
</dbReference>
<accession>A0A1F7V8J1</accession>
<feature type="domain" description="Glutamine amidotransferase" evidence="1">
    <location>
        <begin position="48"/>
        <end position="192"/>
    </location>
</feature>